<name>A0A2I0TI01_LIMLA</name>
<gene>
    <name evidence="2" type="ORF">llap_16263</name>
</gene>
<sequence length="174" mass="19730">MEQILLESLLRHMENKQVIGDSQHGFTKGKSCLTNLVAFYNGVKALADKGRAIDIMYLDLCKAFDAVLHNIFVSKMERHGFDGWTTWWIRNWLNGSRVVVNGSMSKWQPVMSGIPQGLVLGDDTQDDLLHRLLIEARMLLAFLAIWAHCSASCRPTQPHPFPPSSFPAMYRTIE</sequence>
<proteinExistence type="predicted"/>
<dbReference type="InterPro" id="IPR043502">
    <property type="entry name" value="DNA/RNA_pol_sf"/>
</dbReference>
<protein>
    <recommendedName>
        <fullName evidence="1">Reverse transcriptase domain-containing protein</fullName>
    </recommendedName>
</protein>
<reference evidence="3" key="1">
    <citation type="submission" date="2017-11" db="EMBL/GenBank/DDBJ databases">
        <authorList>
            <person name="Lima N.C."/>
            <person name="Parody-Merino A.M."/>
            <person name="Battley P.F."/>
            <person name="Fidler A.E."/>
            <person name="Prosdocimi F."/>
        </authorList>
    </citation>
    <scope>NUCLEOTIDE SEQUENCE [LARGE SCALE GENOMIC DNA]</scope>
</reference>
<dbReference type="InterPro" id="IPR000477">
    <property type="entry name" value="RT_dom"/>
</dbReference>
<dbReference type="EMBL" id="KZ510093">
    <property type="protein sequence ID" value="PKU33434.1"/>
    <property type="molecule type" value="Genomic_DNA"/>
</dbReference>
<dbReference type="AlphaFoldDB" id="A0A2I0TI01"/>
<dbReference type="Proteomes" id="UP000233556">
    <property type="component" value="Unassembled WGS sequence"/>
</dbReference>
<evidence type="ECO:0000313" key="2">
    <source>
        <dbReference type="EMBL" id="PKU33434.1"/>
    </source>
</evidence>
<dbReference type="PANTHER" id="PTHR33332">
    <property type="entry name" value="REVERSE TRANSCRIPTASE DOMAIN-CONTAINING PROTEIN"/>
    <property type="match status" value="1"/>
</dbReference>
<dbReference type="OrthoDB" id="416454at2759"/>
<dbReference type="Pfam" id="PF00078">
    <property type="entry name" value="RVT_1"/>
    <property type="match status" value="1"/>
</dbReference>
<dbReference type="SUPFAM" id="SSF56672">
    <property type="entry name" value="DNA/RNA polymerases"/>
    <property type="match status" value="1"/>
</dbReference>
<evidence type="ECO:0000313" key="3">
    <source>
        <dbReference type="Proteomes" id="UP000233556"/>
    </source>
</evidence>
<keyword evidence="3" id="KW-1185">Reference proteome</keyword>
<evidence type="ECO:0000259" key="1">
    <source>
        <dbReference type="Pfam" id="PF00078"/>
    </source>
</evidence>
<reference evidence="3" key="2">
    <citation type="submission" date="2017-12" db="EMBL/GenBank/DDBJ databases">
        <title>Genome sequence of the Bar-tailed Godwit (Limosa lapponica baueri).</title>
        <authorList>
            <person name="Lima N.C.B."/>
            <person name="Parody-Merino A.M."/>
            <person name="Battley P.F."/>
            <person name="Fidler A.E."/>
            <person name="Prosdocimi F."/>
        </authorList>
    </citation>
    <scope>NUCLEOTIDE SEQUENCE [LARGE SCALE GENOMIC DNA]</scope>
</reference>
<organism evidence="2 3">
    <name type="scientific">Limosa lapponica baueri</name>
    <dbReference type="NCBI Taxonomy" id="1758121"/>
    <lineage>
        <taxon>Eukaryota</taxon>
        <taxon>Metazoa</taxon>
        <taxon>Chordata</taxon>
        <taxon>Craniata</taxon>
        <taxon>Vertebrata</taxon>
        <taxon>Euteleostomi</taxon>
        <taxon>Archelosauria</taxon>
        <taxon>Archosauria</taxon>
        <taxon>Dinosauria</taxon>
        <taxon>Saurischia</taxon>
        <taxon>Theropoda</taxon>
        <taxon>Coelurosauria</taxon>
        <taxon>Aves</taxon>
        <taxon>Neognathae</taxon>
        <taxon>Neoaves</taxon>
        <taxon>Charadriiformes</taxon>
        <taxon>Scolopacidae</taxon>
        <taxon>Limosa</taxon>
    </lineage>
</organism>
<feature type="domain" description="Reverse transcriptase" evidence="1">
    <location>
        <begin position="5"/>
        <end position="121"/>
    </location>
</feature>
<accession>A0A2I0TI01</accession>